<dbReference type="GO" id="GO:0005524">
    <property type="term" value="F:ATP binding"/>
    <property type="evidence" value="ECO:0007669"/>
    <property type="project" value="InterPro"/>
</dbReference>
<dbReference type="SUPFAM" id="SSF50129">
    <property type="entry name" value="GroES-like"/>
    <property type="match status" value="1"/>
</dbReference>
<dbReference type="InterPro" id="IPR037124">
    <property type="entry name" value="Chaperonin_GroES_sf"/>
</dbReference>
<dbReference type="Pfam" id="PF00166">
    <property type="entry name" value="Cpn10"/>
    <property type="match status" value="1"/>
</dbReference>
<evidence type="ECO:0000313" key="2">
    <source>
        <dbReference type="EMBL" id="ASN63027.1"/>
    </source>
</evidence>
<evidence type="ECO:0000256" key="1">
    <source>
        <dbReference type="ARBA" id="ARBA00023186"/>
    </source>
</evidence>
<organism evidence="2">
    <name type="scientific">uncultured virus</name>
    <dbReference type="NCBI Taxonomy" id="340016"/>
    <lineage>
        <taxon>Viruses</taxon>
        <taxon>environmental samples</taxon>
    </lineage>
</organism>
<dbReference type="EMBL" id="KU970433">
    <property type="protein sequence ID" value="ASN63027.1"/>
    <property type="molecule type" value="Genomic_DNA"/>
</dbReference>
<dbReference type="InterPro" id="IPR020818">
    <property type="entry name" value="Chaperonin_GroES"/>
</dbReference>
<dbReference type="GO" id="GO:0044183">
    <property type="term" value="F:protein folding chaperone"/>
    <property type="evidence" value="ECO:0007669"/>
    <property type="project" value="InterPro"/>
</dbReference>
<gene>
    <name evidence="2" type="primary">groES</name>
</gene>
<reference evidence="2" key="1">
    <citation type="submission" date="2016-03" db="EMBL/GenBank/DDBJ databases">
        <title>Novel chaperonins are prevalent in the virioplankton and link to viral biology and ecology.</title>
        <authorList>
            <person name="Marine R.L."/>
            <person name="Nasko D.J."/>
            <person name="Polson S.W."/>
            <person name="Wommack K.E."/>
        </authorList>
    </citation>
    <scope>NUCLEOTIDE SEQUENCE</scope>
</reference>
<proteinExistence type="predicted"/>
<accession>A0A221S2A4</accession>
<dbReference type="SMART" id="SM00883">
    <property type="entry name" value="Cpn10"/>
    <property type="match status" value="1"/>
</dbReference>
<dbReference type="Gene3D" id="2.30.33.40">
    <property type="entry name" value="GroES chaperonin"/>
    <property type="match status" value="1"/>
</dbReference>
<sequence>MNDKVAEKIEKKEEASSELDKAFVRQESRVLDPNLLKKSLLDRMPNPSGWRILVLPYRGKGVTEGGIQLVKETVDRESLSTVVAYVLKVGPLAYKETEKYGNKPWCKEKDWVLIGRYAGSRFKLEDDHEVRIINDDDIIGTILDPDDIKSL</sequence>
<protein>
    <submittedName>
        <fullName evidence="2">Co-chaperonin GroES</fullName>
    </submittedName>
</protein>
<keyword evidence="1" id="KW-0143">Chaperone</keyword>
<name>A0A221S2A4_9VIRU</name>
<dbReference type="CDD" id="cd00320">
    <property type="entry name" value="cpn10"/>
    <property type="match status" value="1"/>
</dbReference>
<dbReference type="InterPro" id="IPR011032">
    <property type="entry name" value="GroES-like_sf"/>
</dbReference>